<dbReference type="Proteomes" id="UP000253728">
    <property type="component" value="Unassembled WGS sequence"/>
</dbReference>
<dbReference type="EMBL" id="UFSP01000001">
    <property type="protein sequence ID" value="SSY93232.1"/>
    <property type="molecule type" value="Genomic_DNA"/>
</dbReference>
<evidence type="ECO:0000313" key="3">
    <source>
        <dbReference type="Proteomes" id="UP000253728"/>
    </source>
</evidence>
<feature type="signal peptide" evidence="1">
    <location>
        <begin position="1"/>
        <end position="30"/>
    </location>
</feature>
<dbReference type="Pfam" id="PF06226">
    <property type="entry name" value="DUF1007"/>
    <property type="match status" value="1"/>
</dbReference>
<dbReference type="InterPro" id="IPR016537">
    <property type="entry name" value="UCP008159_ABC"/>
</dbReference>
<keyword evidence="1" id="KW-0732">Signal</keyword>
<sequence>MCQQKFSKGDCVKKYFLFLMFWLLTPSVFAHPHAFIDMKTKILVKNQQLVGFSAQWILDEPSSAAMLYDINQAHGDKQALQKLINEIISNVVNEHYFSYLFDKNENKVKYSAKPENYGMKTSGSQVLYYFDFMLSKPQSLVDNEFTLSTYDPTYYVAMYYDQPVNQAVDFSQLPANCRGEVLEPQVDNKIKEYASSLDQSQRNEDNTLGALFAQKVRLICK</sequence>
<evidence type="ECO:0000256" key="1">
    <source>
        <dbReference type="SAM" id="SignalP"/>
    </source>
</evidence>
<gene>
    <name evidence="2" type="ORF">NCTC5908_00256</name>
</gene>
<proteinExistence type="predicted"/>
<reference evidence="2 3" key="1">
    <citation type="submission" date="2018-06" db="EMBL/GenBank/DDBJ databases">
        <authorList>
            <consortium name="Pathogen Informatics"/>
            <person name="Doyle S."/>
        </authorList>
    </citation>
    <scope>NUCLEOTIDE SEQUENCE [LARGE SCALE GENOMIC DNA]</scope>
    <source>
        <strain evidence="2 3">NCTC5908</strain>
    </source>
</reference>
<dbReference type="InterPro" id="IPR010412">
    <property type="entry name" value="DUF1007"/>
</dbReference>
<accession>A0A336N1T5</accession>
<evidence type="ECO:0000313" key="2">
    <source>
        <dbReference type="EMBL" id="SSY93232.1"/>
    </source>
</evidence>
<organism evidence="2 3">
    <name type="scientific">Aggregatibacter aphrophilus</name>
    <name type="common">Haemophilus aphrophilus</name>
    <dbReference type="NCBI Taxonomy" id="732"/>
    <lineage>
        <taxon>Bacteria</taxon>
        <taxon>Pseudomonadati</taxon>
        <taxon>Pseudomonadota</taxon>
        <taxon>Gammaproteobacteria</taxon>
        <taxon>Pasteurellales</taxon>
        <taxon>Pasteurellaceae</taxon>
        <taxon>Aggregatibacter</taxon>
    </lineage>
</organism>
<name>A0A336N1T5_AGGAP</name>
<protein>
    <submittedName>
        <fullName evidence="2">ABC-type uncharacterized transport system, periplasmic component</fullName>
    </submittedName>
</protein>
<dbReference type="STRING" id="732.ADJ80_09975"/>
<feature type="chain" id="PRO_5016380142" evidence="1">
    <location>
        <begin position="31"/>
        <end position="221"/>
    </location>
</feature>
<dbReference type="AlphaFoldDB" id="A0A336N1T5"/>
<dbReference type="PIRSF" id="PIRSF008159">
    <property type="entry name" value="UCP008159_ABC"/>
    <property type="match status" value="1"/>
</dbReference>